<keyword evidence="2 3" id="KW-0186">Copper</keyword>
<dbReference type="RefSeq" id="WP_182995556.1">
    <property type="nucleotide sequence ID" value="NZ_JABEQJ010000001.1"/>
</dbReference>
<feature type="disulfide bond" description="Redox-active" evidence="4">
    <location>
        <begin position="80"/>
        <end position="84"/>
    </location>
</feature>
<protein>
    <submittedName>
        <fullName evidence="6">SCO family protein</fullName>
    </submittedName>
</protein>
<dbReference type="EMBL" id="JABEQJ010000001">
    <property type="protein sequence ID" value="MBB2158686.1"/>
    <property type="molecule type" value="Genomic_DNA"/>
</dbReference>
<dbReference type="PANTHER" id="PTHR12151">
    <property type="entry name" value="ELECTRON TRANSPORT PROTIN SCO1/SENC FAMILY MEMBER"/>
    <property type="match status" value="1"/>
</dbReference>
<accession>A0A7W4I9E9</accession>
<evidence type="ECO:0000256" key="1">
    <source>
        <dbReference type="ARBA" id="ARBA00010996"/>
    </source>
</evidence>
<dbReference type="InterPro" id="IPR013766">
    <property type="entry name" value="Thioredoxin_domain"/>
</dbReference>
<dbReference type="Proteomes" id="UP000589085">
    <property type="component" value="Unassembled WGS sequence"/>
</dbReference>
<dbReference type="InterPro" id="IPR003782">
    <property type="entry name" value="SCO1/SenC"/>
</dbReference>
<dbReference type="PANTHER" id="PTHR12151:SF25">
    <property type="entry name" value="LINALOOL DEHYDRATASE_ISOMERASE DOMAIN-CONTAINING PROTEIN"/>
    <property type="match status" value="1"/>
</dbReference>
<feature type="domain" description="Thioredoxin" evidence="5">
    <location>
        <begin position="42"/>
        <end position="201"/>
    </location>
</feature>
<keyword evidence="4" id="KW-1015">Disulfide bond</keyword>
<feature type="binding site" evidence="3">
    <location>
        <position position="80"/>
    </location>
    <ligand>
        <name>Cu cation</name>
        <dbReference type="ChEBI" id="CHEBI:23378"/>
    </ligand>
</feature>
<reference evidence="6 7" key="1">
    <citation type="submission" date="2020-04" db="EMBL/GenBank/DDBJ databases">
        <title>Description of novel Gluconacetobacter.</title>
        <authorList>
            <person name="Sombolestani A."/>
        </authorList>
    </citation>
    <scope>NUCLEOTIDE SEQUENCE [LARGE SCALE GENOMIC DNA]</scope>
    <source>
        <strain evidence="6 7">LMG 19747</strain>
    </source>
</reference>
<sequence>MPARAPPIRHSLRRAACAVAAVAALLALYAGWRGDLGRLGSPVSPLPAPPLALRDDLGHPFDPATLRGRATLVYFGYVRCPDVCPTVLEALGPVFARLGPDAARTRVLFVTLDPAHDTPTVLHGFLAHFQPTPTGLTGPPAELARTAHAWGIGWTGSDGRISHTSVLTLVGPDGRTHARYGMTQLGDPATMAAEIRAVLSS</sequence>
<keyword evidence="3" id="KW-0479">Metal-binding</keyword>
<organism evidence="6 7">
    <name type="scientific">Gluconacetobacter sacchari</name>
    <dbReference type="NCBI Taxonomy" id="92759"/>
    <lineage>
        <taxon>Bacteria</taxon>
        <taxon>Pseudomonadati</taxon>
        <taxon>Pseudomonadota</taxon>
        <taxon>Alphaproteobacteria</taxon>
        <taxon>Acetobacterales</taxon>
        <taxon>Acetobacteraceae</taxon>
        <taxon>Gluconacetobacter</taxon>
    </lineage>
</organism>
<gene>
    <name evidence="6" type="ORF">HLH48_00580</name>
</gene>
<dbReference type="SUPFAM" id="SSF52833">
    <property type="entry name" value="Thioredoxin-like"/>
    <property type="match status" value="1"/>
</dbReference>
<proteinExistence type="inferred from homology"/>
<dbReference type="InterPro" id="IPR036249">
    <property type="entry name" value="Thioredoxin-like_sf"/>
</dbReference>
<dbReference type="Pfam" id="PF02630">
    <property type="entry name" value="SCO1-SenC"/>
    <property type="match status" value="1"/>
</dbReference>
<dbReference type="CDD" id="cd02968">
    <property type="entry name" value="SCO"/>
    <property type="match status" value="1"/>
</dbReference>
<evidence type="ECO:0000256" key="2">
    <source>
        <dbReference type="ARBA" id="ARBA00023008"/>
    </source>
</evidence>
<comment type="similarity">
    <text evidence="1">Belongs to the SCO1/2 family.</text>
</comment>
<comment type="caution">
    <text evidence="6">The sequence shown here is derived from an EMBL/GenBank/DDBJ whole genome shotgun (WGS) entry which is preliminary data.</text>
</comment>
<evidence type="ECO:0000313" key="7">
    <source>
        <dbReference type="Proteomes" id="UP000589085"/>
    </source>
</evidence>
<feature type="binding site" evidence="3">
    <location>
        <position position="163"/>
    </location>
    <ligand>
        <name>Cu cation</name>
        <dbReference type="ChEBI" id="CHEBI:23378"/>
    </ligand>
</feature>
<dbReference type="GO" id="GO:0046872">
    <property type="term" value="F:metal ion binding"/>
    <property type="evidence" value="ECO:0007669"/>
    <property type="project" value="UniProtKB-KW"/>
</dbReference>
<evidence type="ECO:0000259" key="5">
    <source>
        <dbReference type="PROSITE" id="PS51352"/>
    </source>
</evidence>
<name>A0A7W4I9E9_9PROT</name>
<dbReference type="AlphaFoldDB" id="A0A7W4I9E9"/>
<evidence type="ECO:0000256" key="3">
    <source>
        <dbReference type="PIRSR" id="PIRSR603782-1"/>
    </source>
</evidence>
<dbReference type="PROSITE" id="PS51352">
    <property type="entry name" value="THIOREDOXIN_2"/>
    <property type="match status" value="1"/>
</dbReference>
<evidence type="ECO:0000256" key="4">
    <source>
        <dbReference type="PIRSR" id="PIRSR603782-2"/>
    </source>
</evidence>
<evidence type="ECO:0000313" key="6">
    <source>
        <dbReference type="EMBL" id="MBB2158686.1"/>
    </source>
</evidence>
<feature type="binding site" evidence="3">
    <location>
        <position position="84"/>
    </location>
    <ligand>
        <name>Cu cation</name>
        <dbReference type="ChEBI" id="CHEBI:23378"/>
    </ligand>
</feature>
<dbReference type="Gene3D" id="3.40.30.10">
    <property type="entry name" value="Glutaredoxin"/>
    <property type="match status" value="1"/>
</dbReference>